<dbReference type="AlphaFoldDB" id="A0A9P6AN36"/>
<evidence type="ECO:0000313" key="2">
    <source>
        <dbReference type="Proteomes" id="UP000886523"/>
    </source>
</evidence>
<evidence type="ECO:0000313" key="1">
    <source>
        <dbReference type="EMBL" id="KAF9508469.1"/>
    </source>
</evidence>
<dbReference type="Proteomes" id="UP000886523">
    <property type="component" value="Unassembled WGS sequence"/>
</dbReference>
<comment type="caution">
    <text evidence="1">The sequence shown here is derived from an EMBL/GenBank/DDBJ whole genome shotgun (WGS) entry which is preliminary data.</text>
</comment>
<protein>
    <submittedName>
        <fullName evidence="1">Uncharacterized protein</fullName>
    </submittedName>
</protein>
<reference evidence="1" key="1">
    <citation type="journal article" date="2020" name="Nat. Commun.">
        <title>Large-scale genome sequencing of mycorrhizal fungi provides insights into the early evolution of symbiotic traits.</title>
        <authorList>
            <person name="Miyauchi S."/>
            <person name="Kiss E."/>
            <person name="Kuo A."/>
            <person name="Drula E."/>
            <person name="Kohler A."/>
            <person name="Sanchez-Garcia M."/>
            <person name="Morin E."/>
            <person name="Andreopoulos B."/>
            <person name="Barry K.W."/>
            <person name="Bonito G."/>
            <person name="Buee M."/>
            <person name="Carver A."/>
            <person name="Chen C."/>
            <person name="Cichocki N."/>
            <person name="Clum A."/>
            <person name="Culley D."/>
            <person name="Crous P.W."/>
            <person name="Fauchery L."/>
            <person name="Girlanda M."/>
            <person name="Hayes R.D."/>
            <person name="Keri Z."/>
            <person name="LaButti K."/>
            <person name="Lipzen A."/>
            <person name="Lombard V."/>
            <person name="Magnuson J."/>
            <person name="Maillard F."/>
            <person name="Murat C."/>
            <person name="Nolan M."/>
            <person name="Ohm R.A."/>
            <person name="Pangilinan J."/>
            <person name="Pereira M.F."/>
            <person name="Perotto S."/>
            <person name="Peter M."/>
            <person name="Pfister S."/>
            <person name="Riley R."/>
            <person name="Sitrit Y."/>
            <person name="Stielow J.B."/>
            <person name="Szollosi G."/>
            <person name="Zifcakova L."/>
            <person name="Stursova M."/>
            <person name="Spatafora J.W."/>
            <person name="Tedersoo L."/>
            <person name="Vaario L.M."/>
            <person name="Yamada A."/>
            <person name="Yan M."/>
            <person name="Wang P."/>
            <person name="Xu J."/>
            <person name="Bruns T."/>
            <person name="Baldrian P."/>
            <person name="Vilgalys R."/>
            <person name="Dunand C."/>
            <person name="Henrissat B."/>
            <person name="Grigoriev I.V."/>
            <person name="Hibbett D."/>
            <person name="Nagy L.G."/>
            <person name="Martin F.M."/>
        </authorList>
    </citation>
    <scope>NUCLEOTIDE SEQUENCE</scope>
    <source>
        <strain evidence="1">UP504</strain>
    </source>
</reference>
<sequence>MHARPILRALAPSRTTSEPQAARGLYNSFFPWSPGEWTEDSDPYSGIVKKAAVFTVVMLGENGMGRLEVMAVRLGMKM</sequence>
<gene>
    <name evidence="1" type="ORF">BS47DRAFT_1350334</name>
</gene>
<keyword evidence="2" id="KW-1185">Reference proteome</keyword>
<name>A0A9P6AN36_9AGAM</name>
<proteinExistence type="predicted"/>
<dbReference type="EMBL" id="MU129058">
    <property type="protein sequence ID" value="KAF9508469.1"/>
    <property type="molecule type" value="Genomic_DNA"/>
</dbReference>
<organism evidence="1 2">
    <name type="scientific">Hydnum rufescens UP504</name>
    <dbReference type="NCBI Taxonomy" id="1448309"/>
    <lineage>
        <taxon>Eukaryota</taxon>
        <taxon>Fungi</taxon>
        <taxon>Dikarya</taxon>
        <taxon>Basidiomycota</taxon>
        <taxon>Agaricomycotina</taxon>
        <taxon>Agaricomycetes</taxon>
        <taxon>Cantharellales</taxon>
        <taxon>Hydnaceae</taxon>
        <taxon>Hydnum</taxon>
    </lineage>
</organism>
<accession>A0A9P6AN36</accession>